<evidence type="ECO:0000313" key="5">
    <source>
        <dbReference type="EMBL" id="MCL7747040.1"/>
    </source>
</evidence>
<organism evidence="5 6">
    <name type="scientific">Halalkalibacter alkaliphilus</name>
    <dbReference type="NCBI Taxonomy" id="2917993"/>
    <lineage>
        <taxon>Bacteria</taxon>
        <taxon>Bacillati</taxon>
        <taxon>Bacillota</taxon>
        <taxon>Bacilli</taxon>
        <taxon>Bacillales</taxon>
        <taxon>Bacillaceae</taxon>
        <taxon>Halalkalibacter</taxon>
    </lineage>
</organism>
<dbReference type="RefSeq" id="WP_250095941.1">
    <property type="nucleotide sequence ID" value="NZ_JAKRYL010000006.1"/>
</dbReference>
<dbReference type="AlphaFoldDB" id="A0A9X2I667"/>
<keyword evidence="6" id="KW-1185">Reference proteome</keyword>
<dbReference type="SUPFAM" id="SSF116734">
    <property type="entry name" value="DNA methylase specificity domain"/>
    <property type="match status" value="2"/>
</dbReference>
<dbReference type="InterPro" id="IPR044946">
    <property type="entry name" value="Restrct_endonuc_typeI_TRD_sf"/>
</dbReference>
<gene>
    <name evidence="5" type="ORF">MF646_07875</name>
</gene>
<protein>
    <submittedName>
        <fullName evidence="5">Restriction endonuclease subunit S</fullName>
    </submittedName>
</protein>
<accession>A0A9X2I667</accession>
<comment type="similarity">
    <text evidence="1">Belongs to the type-I restriction system S methylase family.</text>
</comment>
<dbReference type="InterPro" id="IPR052021">
    <property type="entry name" value="Type-I_RS_S_subunit"/>
</dbReference>
<evidence type="ECO:0000256" key="2">
    <source>
        <dbReference type="ARBA" id="ARBA00022747"/>
    </source>
</evidence>
<dbReference type="EMBL" id="JAKRYL010000006">
    <property type="protein sequence ID" value="MCL7747040.1"/>
    <property type="molecule type" value="Genomic_DNA"/>
</dbReference>
<name>A0A9X2I667_9BACI</name>
<dbReference type="Pfam" id="PF01420">
    <property type="entry name" value="Methylase_S"/>
    <property type="match status" value="1"/>
</dbReference>
<dbReference type="InterPro" id="IPR000055">
    <property type="entry name" value="Restrct_endonuc_typeI_TRD"/>
</dbReference>
<proteinExistence type="inferred from homology"/>
<reference evidence="5" key="1">
    <citation type="submission" date="2022-02" db="EMBL/GenBank/DDBJ databases">
        <title>Halalkalibacter sp. nov. isolated from Lonar Lake, India.</title>
        <authorList>
            <person name="Joshi A."/>
            <person name="Thite S."/>
            <person name="Lodha T."/>
        </authorList>
    </citation>
    <scope>NUCLEOTIDE SEQUENCE</scope>
    <source>
        <strain evidence="5">MEB205</strain>
    </source>
</reference>
<keyword evidence="2" id="KW-0680">Restriction system</keyword>
<evidence type="ECO:0000256" key="1">
    <source>
        <dbReference type="ARBA" id="ARBA00010923"/>
    </source>
</evidence>
<dbReference type="GO" id="GO:0003677">
    <property type="term" value="F:DNA binding"/>
    <property type="evidence" value="ECO:0007669"/>
    <property type="project" value="UniProtKB-KW"/>
</dbReference>
<feature type="domain" description="Type I restriction modification DNA specificity" evidence="4">
    <location>
        <begin position="4"/>
        <end position="172"/>
    </location>
</feature>
<keyword evidence="3" id="KW-0238">DNA-binding</keyword>
<evidence type="ECO:0000313" key="6">
    <source>
        <dbReference type="Proteomes" id="UP001139150"/>
    </source>
</evidence>
<keyword evidence="5" id="KW-0255">Endonuclease</keyword>
<dbReference type="GO" id="GO:0004519">
    <property type="term" value="F:endonuclease activity"/>
    <property type="evidence" value="ECO:0007669"/>
    <property type="project" value="UniProtKB-KW"/>
</dbReference>
<dbReference type="Gene3D" id="3.90.220.20">
    <property type="entry name" value="DNA methylase specificity domains"/>
    <property type="match status" value="2"/>
</dbReference>
<dbReference type="PANTHER" id="PTHR30408:SF13">
    <property type="entry name" value="TYPE I RESTRICTION ENZYME HINDI SPECIFICITY SUBUNIT"/>
    <property type="match status" value="1"/>
</dbReference>
<dbReference type="Proteomes" id="UP001139150">
    <property type="component" value="Unassembled WGS sequence"/>
</dbReference>
<comment type="caution">
    <text evidence="5">The sequence shown here is derived from an EMBL/GenBank/DDBJ whole genome shotgun (WGS) entry which is preliminary data.</text>
</comment>
<evidence type="ECO:0000259" key="4">
    <source>
        <dbReference type="Pfam" id="PF01420"/>
    </source>
</evidence>
<evidence type="ECO:0000256" key="3">
    <source>
        <dbReference type="ARBA" id="ARBA00023125"/>
    </source>
</evidence>
<dbReference type="GO" id="GO:0009307">
    <property type="term" value="P:DNA restriction-modification system"/>
    <property type="evidence" value="ECO:0007669"/>
    <property type="project" value="UniProtKB-KW"/>
</dbReference>
<dbReference type="CDD" id="cd17260">
    <property type="entry name" value="RMtype1_S_EcoEI-TRD1-CR1_like"/>
    <property type="match status" value="1"/>
</dbReference>
<keyword evidence="5" id="KW-0378">Hydrolase</keyword>
<keyword evidence="5" id="KW-0540">Nuclease</keyword>
<dbReference type="PANTHER" id="PTHR30408">
    <property type="entry name" value="TYPE-1 RESTRICTION ENZYME ECOKI SPECIFICITY PROTEIN"/>
    <property type="match status" value="1"/>
</dbReference>
<sequence length="420" mass="47458">MTDKVFKLSEVIDLDPTEKLKKNQVAKKILMDNLEVYTRKINGYELKPFAGGSKFRNKDVLLARITPSLENGKTAQVSILDDGEVAFGSTEFIVLRAKKDKINEDYLYYLTISSRFRTSAINLMTGTSGRKRVNEEALKMVGVTLPSLAEQKDIASKLSVFDEKIEKNNEIIALTQEYLELLYDKWFVDFNFPNAKGLPYKDNGGEILISNDKKVPEGWIRKPIGYLVSDTLTGDWGENEQLEGLSEVLCIRGADIPGWNKGDIRSTPIRYVNYSKKKAKELINGDIVIEASGGSPTQSTGRTILIRDSILTSLEKPLFCSNFSKVIRPKNPNHSTFLNAVMNKLYNRGVFFHYEGKTSGIKNLLLTRVLENINLNIPPDDVLLKYDSEVGLLYDKINLLGRENGILMEQRDLLMKKLIK</sequence>